<keyword evidence="3" id="KW-1185">Reference proteome</keyword>
<proteinExistence type="predicted"/>
<dbReference type="AlphaFoldDB" id="A0A2P5HRG6"/>
<name>A0A2P5HRG6_DIAHE</name>
<dbReference type="EMBL" id="MAVT02000915">
    <property type="protein sequence ID" value="POS72841.1"/>
    <property type="molecule type" value="Genomic_DNA"/>
</dbReference>
<organism evidence="2 3">
    <name type="scientific">Diaporthe helianthi</name>
    <dbReference type="NCBI Taxonomy" id="158607"/>
    <lineage>
        <taxon>Eukaryota</taxon>
        <taxon>Fungi</taxon>
        <taxon>Dikarya</taxon>
        <taxon>Ascomycota</taxon>
        <taxon>Pezizomycotina</taxon>
        <taxon>Sordariomycetes</taxon>
        <taxon>Sordariomycetidae</taxon>
        <taxon>Diaporthales</taxon>
        <taxon>Diaporthaceae</taxon>
        <taxon>Diaporthe</taxon>
    </lineage>
</organism>
<dbReference type="Proteomes" id="UP000094444">
    <property type="component" value="Unassembled WGS sequence"/>
</dbReference>
<evidence type="ECO:0000313" key="3">
    <source>
        <dbReference type="Proteomes" id="UP000094444"/>
    </source>
</evidence>
<sequence length="144" mass="15945">MMPWSGMQGQPPQAVGSATGELGFTSSRRWGVLTCQAPSAERLDSAWGTFDYHRRCTLHAARSTQHAPTQHAPTHPRGAESDGLVDLQIKPRQTQIMFVYRLVAKPVSKPARDGPRRWPAYPKPSGSALEKLRAGTRRGNWCLL</sequence>
<evidence type="ECO:0000256" key="1">
    <source>
        <dbReference type="SAM" id="MobiDB-lite"/>
    </source>
</evidence>
<protein>
    <submittedName>
        <fullName evidence="2">Uncharacterized protein</fullName>
    </submittedName>
</protein>
<feature type="region of interest" description="Disordered" evidence="1">
    <location>
        <begin position="61"/>
        <end position="82"/>
    </location>
</feature>
<dbReference type="InParanoid" id="A0A2P5HRG6"/>
<evidence type="ECO:0000313" key="2">
    <source>
        <dbReference type="EMBL" id="POS72841.1"/>
    </source>
</evidence>
<comment type="caution">
    <text evidence="2">The sequence shown here is derived from an EMBL/GenBank/DDBJ whole genome shotgun (WGS) entry which is preliminary data.</text>
</comment>
<dbReference type="OrthoDB" id="10513950at2759"/>
<accession>A0A2P5HRG6</accession>
<feature type="region of interest" description="Disordered" evidence="1">
    <location>
        <begin position="110"/>
        <end position="130"/>
    </location>
</feature>
<reference evidence="2" key="1">
    <citation type="submission" date="2017-09" db="EMBL/GenBank/DDBJ databases">
        <title>Polyketide synthases of a Diaporthe helianthi virulent isolate.</title>
        <authorList>
            <person name="Baroncelli R."/>
        </authorList>
    </citation>
    <scope>NUCLEOTIDE SEQUENCE [LARGE SCALE GENOMIC DNA]</scope>
    <source>
        <strain evidence="2">7/96</strain>
    </source>
</reference>
<feature type="compositionally biased region" description="Polar residues" evidence="1">
    <location>
        <begin position="62"/>
        <end position="72"/>
    </location>
</feature>
<gene>
    <name evidence="2" type="ORF">DHEL01_v208770</name>
</gene>
<feature type="region of interest" description="Disordered" evidence="1">
    <location>
        <begin position="1"/>
        <end position="20"/>
    </location>
</feature>